<keyword evidence="1" id="KW-1133">Transmembrane helix</keyword>
<dbReference type="EMBL" id="JAHLFU010000017">
    <property type="protein sequence ID" value="MBU3852417.1"/>
    <property type="molecule type" value="Genomic_DNA"/>
</dbReference>
<feature type="transmembrane region" description="Helical" evidence="1">
    <location>
        <begin position="36"/>
        <end position="59"/>
    </location>
</feature>
<feature type="non-terminal residue" evidence="2">
    <location>
        <position position="1"/>
    </location>
</feature>
<gene>
    <name evidence="2" type="ORF">H9789_01055</name>
</gene>
<sequence>ISKLEGLAALLVCFTMGILAANETRILHEEQLNVNGWILLITALAGAAIPAIITAIYAIKNFDEVTSYSMLFHFSRSTMLDSKIKYFFRTMFMAGFCWAMVIFSIGIFFT</sequence>
<feature type="transmembrane region" description="Helical" evidence="1">
    <location>
        <begin position="86"/>
        <end position="109"/>
    </location>
</feature>
<proteinExistence type="predicted"/>
<comment type="caution">
    <text evidence="2">The sequence shown here is derived from an EMBL/GenBank/DDBJ whole genome shotgun (WGS) entry which is preliminary data.</text>
</comment>
<protein>
    <submittedName>
        <fullName evidence="2">Uncharacterized protein</fullName>
    </submittedName>
</protein>
<evidence type="ECO:0000313" key="3">
    <source>
        <dbReference type="Proteomes" id="UP000823865"/>
    </source>
</evidence>
<evidence type="ECO:0000313" key="2">
    <source>
        <dbReference type="EMBL" id="MBU3852417.1"/>
    </source>
</evidence>
<reference evidence="2" key="2">
    <citation type="submission" date="2021-04" db="EMBL/GenBank/DDBJ databases">
        <authorList>
            <person name="Gilroy R."/>
        </authorList>
    </citation>
    <scope>NUCLEOTIDE SEQUENCE</scope>
    <source>
        <strain evidence="2">G3-2149</strain>
    </source>
</reference>
<reference evidence="2" key="1">
    <citation type="journal article" date="2021" name="PeerJ">
        <title>Extensive microbial diversity within the chicken gut microbiome revealed by metagenomics and culture.</title>
        <authorList>
            <person name="Gilroy R."/>
            <person name="Ravi A."/>
            <person name="Getino M."/>
            <person name="Pursley I."/>
            <person name="Horton D.L."/>
            <person name="Alikhan N.F."/>
            <person name="Baker D."/>
            <person name="Gharbi K."/>
            <person name="Hall N."/>
            <person name="Watson M."/>
            <person name="Adriaenssens E.M."/>
            <person name="Foster-Nyarko E."/>
            <person name="Jarju S."/>
            <person name="Secka A."/>
            <person name="Antonio M."/>
            <person name="Oren A."/>
            <person name="Chaudhuri R.R."/>
            <person name="La Ragione R."/>
            <person name="Hildebrand F."/>
            <person name="Pallen M.J."/>
        </authorList>
    </citation>
    <scope>NUCLEOTIDE SEQUENCE</scope>
    <source>
        <strain evidence="2">G3-2149</strain>
    </source>
</reference>
<evidence type="ECO:0000256" key="1">
    <source>
        <dbReference type="SAM" id="Phobius"/>
    </source>
</evidence>
<keyword evidence="1" id="KW-0472">Membrane</keyword>
<organism evidence="2 3">
    <name type="scientific">Candidatus Paraprevotella stercoravium</name>
    <dbReference type="NCBI Taxonomy" id="2838725"/>
    <lineage>
        <taxon>Bacteria</taxon>
        <taxon>Pseudomonadati</taxon>
        <taxon>Bacteroidota</taxon>
        <taxon>Bacteroidia</taxon>
        <taxon>Bacteroidales</taxon>
        <taxon>Prevotellaceae</taxon>
        <taxon>Paraprevotella</taxon>
    </lineage>
</organism>
<accession>A0A9E2L3S9</accession>
<dbReference type="Proteomes" id="UP000823865">
    <property type="component" value="Unassembled WGS sequence"/>
</dbReference>
<keyword evidence="1" id="KW-0812">Transmembrane</keyword>
<name>A0A9E2L3S9_9BACT</name>
<dbReference type="AlphaFoldDB" id="A0A9E2L3S9"/>